<keyword evidence="5" id="KW-0732">Signal</keyword>
<dbReference type="Pfam" id="PF01343">
    <property type="entry name" value="Peptidase_S49"/>
    <property type="match status" value="1"/>
</dbReference>
<evidence type="ECO:0000256" key="1">
    <source>
        <dbReference type="ARBA" id="ARBA00008683"/>
    </source>
</evidence>
<evidence type="ECO:0000256" key="5">
    <source>
        <dbReference type="SAM" id="SignalP"/>
    </source>
</evidence>
<dbReference type="InterPro" id="IPR002142">
    <property type="entry name" value="Peptidase_S49"/>
</dbReference>
<dbReference type="RefSeq" id="WP_197115951.1">
    <property type="nucleotide sequence ID" value="NZ_JACBXQ010000005.1"/>
</dbReference>
<evidence type="ECO:0000313" key="8">
    <source>
        <dbReference type="Proteomes" id="UP000721415"/>
    </source>
</evidence>
<dbReference type="SUPFAM" id="SSF52096">
    <property type="entry name" value="ClpP/crotonase"/>
    <property type="match status" value="1"/>
</dbReference>
<dbReference type="EMBL" id="JACBXQ010000005">
    <property type="protein sequence ID" value="MBG9987041.1"/>
    <property type="molecule type" value="Genomic_DNA"/>
</dbReference>
<dbReference type="Gene3D" id="3.90.226.10">
    <property type="entry name" value="2-enoyl-CoA Hydratase, Chain A, domain 1"/>
    <property type="match status" value="2"/>
</dbReference>
<keyword evidence="3" id="KW-0378">Hydrolase</keyword>
<keyword evidence="2" id="KW-0645">Protease</keyword>
<dbReference type="InterPro" id="IPR047272">
    <property type="entry name" value="S49_SppA_C"/>
</dbReference>
<dbReference type="PANTHER" id="PTHR42987:SF7">
    <property type="entry name" value="SIGNAL PEPTIDE PEPTIDASE SPPA-RELATED"/>
    <property type="match status" value="1"/>
</dbReference>
<evidence type="ECO:0000256" key="3">
    <source>
        <dbReference type="ARBA" id="ARBA00022801"/>
    </source>
</evidence>
<sequence>MNKKKWIVVAFALILLIASAFANKNKATMEDFLNQKQSAQLTGLLNNEPVYEEKVREEGSSDQRILVIPIEGAIGPTNASYNHELILDTIEQIRTDETIKAVLLEIDSPGGAVYHTREAYDLFKEVLAEHDIPVYASMGSMAASGGYYYAMLADKVYASPETITGSIGVIASSMNVEELYKKIGVKPQVFKSGDLKDIGSGAREMTDEEKKVMQGYIDEAFNRFVQVVTEGREMSEERVRELADGRIYTGTQAKENGLIDDLAYYRDVVEIIREENNLADAQVFEKIESYSNFNNFFPTGFMESETPDYAEQFDKILNRVEEETTPHLEYRWEGGL</sequence>
<accession>A0ABS0LSA2</accession>
<keyword evidence="4" id="KW-0720">Serine protease</keyword>
<proteinExistence type="inferred from homology"/>
<evidence type="ECO:0000313" key="7">
    <source>
        <dbReference type="EMBL" id="MBG9987041.1"/>
    </source>
</evidence>
<feature type="chain" id="PRO_5045047608" evidence="5">
    <location>
        <begin position="23"/>
        <end position="336"/>
    </location>
</feature>
<name>A0ABS0LSA2_9LACT</name>
<evidence type="ECO:0000256" key="2">
    <source>
        <dbReference type="ARBA" id="ARBA00022670"/>
    </source>
</evidence>
<feature type="domain" description="Peptidase S49" evidence="6">
    <location>
        <begin position="130"/>
        <end position="278"/>
    </location>
</feature>
<dbReference type="InterPro" id="IPR004635">
    <property type="entry name" value="Pept_S49_SppA"/>
</dbReference>
<comment type="caution">
    <text evidence="7">The sequence shown here is derived from an EMBL/GenBank/DDBJ whole genome shotgun (WGS) entry which is preliminary data.</text>
</comment>
<organism evidence="7 8">
    <name type="scientific">Facklamia lactis</name>
    <dbReference type="NCBI Taxonomy" id="2749967"/>
    <lineage>
        <taxon>Bacteria</taxon>
        <taxon>Bacillati</taxon>
        <taxon>Bacillota</taxon>
        <taxon>Bacilli</taxon>
        <taxon>Lactobacillales</taxon>
        <taxon>Aerococcaceae</taxon>
        <taxon>Facklamia</taxon>
    </lineage>
</organism>
<dbReference type="CDD" id="cd07023">
    <property type="entry name" value="S49_Sppa_N_C"/>
    <property type="match status" value="1"/>
</dbReference>
<dbReference type="Proteomes" id="UP000721415">
    <property type="component" value="Unassembled WGS sequence"/>
</dbReference>
<keyword evidence="8" id="KW-1185">Reference proteome</keyword>
<evidence type="ECO:0000256" key="4">
    <source>
        <dbReference type="ARBA" id="ARBA00022825"/>
    </source>
</evidence>
<gene>
    <name evidence="7" type="primary">sppA</name>
    <name evidence="7" type="ORF">HZY91_09085</name>
</gene>
<dbReference type="InterPro" id="IPR029045">
    <property type="entry name" value="ClpP/crotonase-like_dom_sf"/>
</dbReference>
<comment type="similarity">
    <text evidence="1">Belongs to the peptidase S49 family.</text>
</comment>
<dbReference type="NCBIfam" id="TIGR00706">
    <property type="entry name" value="SppA_dom"/>
    <property type="match status" value="1"/>
</dbReference>
<reference evidence="7 8" key="1">
    <citation type="submission" date="2020-07" db="EMBL/GenBank/DDBJ databases">
        <title>Facklamia lactis sp. nov., isolated from raw milk.</title>
        <authorList>
            <person name="Doll E.V."/>
            <person name="Huptas C."/>
            <person name="Staib L."/>
            <person name="Wenning M."/>
            <person name="Scherer S."/>
        </authorList>
    </citation>
    <scope>NUCLEOTIDE SEQUENCE [LARGE SCALE GENOMIC DNA]</scope>
    <source>
        <strain evidence="7 8">DSM 111018</strain>
    </source>
</reference>
<evidence type="ECO:0000259" key="6">
    <source>
        <dbReference type="Pfam" id="PF01343"/>
    </source>
</evidence>
<protein>
    <submittedName>
        <fullName evidence="7">Signal peptide peptidase SppA</fullName>
    </submittedName>
</protein>
<feature type="signal peptide" evidence="5">
    <location>
        <begin position="1"/>
        <end position="22"/>
    </location>
</feature>
<dbReference type="PANTHER" id="PTHR42987">
    <property type="entry name" value="PEPTIDASE S49"/>
    <property type="match status" value="1"/>
</dbReference>